<dbReference type="EMBL" id="AAQJ02000001">
    <property type="protein sequence ID" value="EDP46260.1"/>
    <property type="molecule type" value="Genomic_DNA"/>
</dbReference>
<comment type="caution">
    <text evidence="1">The sequence shown here is derived from an EMBL/GenBank/DDBJ whole genome shotgun (WGS) entry which is preliminary data.</text>
</comment>
<accession>A8PN83</accession>
<name>A8PN83_9COXI</name>
<dbReference type="Proteomes" id="UP000054075">
    <property type="component" value="Unassembled WGS sequence"/>
</dbReference>
<organism evidence="1 2">
    <name type="scientific">Rickettsiella grylli</name>
    <dbReference type="NCBI Taxonomy" id="59196"/>
    <lineage>
        <taxon>Bacteria</taxon>
        <taxon>Pseudomonadati</taxon>
        <taxon>Pseudomonadota</taxon>
        <taxon>Gammaproteobacteria</taxon>
        <taxon>Legionellales</taxon>
        <taxon>Coxiellaceae</taxon>
        <taxon>Rickettsiella</taxon>
    </lineage>
</organism>
<evidence type="ECO:0000313" key="2">
    <source>
        <dbReference type="Proteomes" id="UP000054075"/>
    </source>
</evidence>
<dbReference type="STRING" id="59196.RICGR_0932"/>
<sequence length="98" mass="11697">MLEGAKKILNQFKPTVYLEMNHWCLNVMQRITLPEFRERLLDIFPYVFAIEKDTFLDFNCSKSFHVIAHEHLTKFKYLNLIAGFNHTELLNNLQNLSH</sequence>
<reference evidence="1" key="1">
    <citation type="submission" date="2006-04" db="EMBL/GenBank/DDBJ databases">
        <authorList>
            <person name="Seshadri R."/>
            <person name="Federici B.A."/>
        </authorList>
    </citation>
    <scope>NUCLEOTIDE SEQUENCE [LARGE SCALE GENOMIC DNA]</scope>
</reference>
<dbReference type="AlphaFoldDB" id="A8PN83"/>
<keyword evidence="2" id="KW-1185">Reference proteome</keyword>
<reference evidence="1" key="2">
    <citation type="submission" date="2007-10" db="EMBL/GenBank/DDBJ databases">
        <authorList>
            <person name="Myers G.S."/>
        </authorList>
    </citation>
    <scope>NUCLEOTIDE SEQUENCE [LARGE SCALE GENOMIC DNA]</scope>
</reference>
<proteinExistence type="predicted"/>
<gene>
    <name evidence="1" type="ORF">RICGR_0932</name>
</gene>
<evidence type="ECO:0000313" key="1">
    <source>
        <dbReference type="EMBL" id="EDP46260.1"/>
    </source>
</evidence>
<protein>
    <submittedName>
        <fullName evidence="1">Uncharacterized protein</fullName>
    </submittedName>
</protein>